<keyword evidence="6" id="KW-1185">Reference proteome</keyword>
<reference evidence="4 6" key="2">
    <citation type="submission" date="2019-08" db="EMBL/GenBank/DDBJ databases">
        <title>Complete genome sequences of Francisella adeliensis (FSC1325 and FSC1326).</title>
        <authorList>
            <person name="Ohrman C."/>
            <person name="Uneklint I."/>
            <person name="Vallesi A."/>
            <person name="Karlsson L."/>
            <person name="Sjodin A."/>
        </authorList>
    </citation>
    <scope>NUCLEOTIDE SEQUENCE [LARGE SCALE GENOMIC DNA]</scope>
    <source>
        <strain evidence="4 6">FSC1325</strain>
    </source>
</reference>
<sequence>MQTHSHKLKGFSLVELMVVIAIIAILASIAMPMYSNYKERAAITESFNITGAVKAQIQDDINNAMDLSRQSYDTPEGVSVIDASQTGATIQINLSETSPEHFSNANDLIRLTGAESGSVFLWSCAFNTNASSLTLHNVPNTCENTFSA</sequence>
<proteinExistence type="predicted"/>
<dbReference type="KEGG" id="fad:CDH04_06705"/>
<evidence type="ECO:0000313" key="4">
    <source>
        <dbReference type="EMBL" id="QIW12358.1"/>
    </source>
</evidence>
<dbReference type="Proteomes" id="UP000681131">
    <property type="component" value="Chromosome"/>
</dbReference>
<reference evidence="3 5" key="1">
    <citation type="submission" date="2017-06" db="EMBL/GenBank/DDBJ databases">
        <title>Complete genome of Francisella adeliensis.</title>
        <authorList>
            <person name="Vallesi A."/>
            <person name="Sjodin A."/>
        </authorList>
    </citation>
    <scope>NUCLEOTIDE SEQUENCE [LARGE SCALE GENOMIC DNA]</scope>
    <source>
        <strain evidence="3 5">FDC440</strain>
    </source>
</reference>
<dbReference type="OrthoDB" id="5604844at2"/>
<dbReference type="Gene3D" id="3.30.700.10">
    <property type="entry name" value="Glycoprotein, Type 4 Pilin"/>
    <property type="match status" value="1"/>
</dbReference>
<dbReference type="InterPro" id="IPR055160">
    <property type="entry name" value="PilE-like_C"/>
</dbReference>
<protein>
    <submittedName>
        <fullName evidence="4">Prepilin-type N-terminal cleavage/methylation domain-containing protein</fullName>
    </submittedName>
    <submittedName>
        <fullName evidence="3">Type IV pili fiber building block protein</fullName>
    </submittedName>
</protein>
<feature type="transmembrane region" description="Helical" evidence="1">
    <location>
        <begin position="12"/>
        <end position="34"/>
    </location>
</feature>
<dbReference type="SUPFAM" id="SSF54523">
    <property type="entry name" value="Pili subunits"/>
    <property type="match status" value="1"/>
</dbReference>
<dbReference type="InterPro" id="IPR045584">
    <property type="entry name" value="Pilin-like"/>
</dbReference>
<keyword evidence="1" id="KW-1133">Transmembrane helix</keyword>
<dbReference type="AlphaFoldDB" id="A0A2Z4XZM0"/>
<evidence type="ECO:0000313" key="5">
    <source>
        <dbReference type="Proteomes" id="UP000251120"/>
    </source>
</evidence>
<evidence type="ECO:0000256" key="1">
    <source>
        <dbReference type="SAM" id="Phobius"/>
    </source>
</evidence>
<dbReference type="InterPro" id="IPR012902">
    <property type="entry name" value="N_methyl_site"/>
</dbReference>
<accession>A0A2Z4XZM0</accession>
<dbReference type="NCBIfam" id="TIGR02532">
    <property type="entry name" value="IV_pilin_GFxxxE"/>
    <property type="match status" value="1"/>
</dbReference>
<dbReference type="PROSITE" id="PS00409">
    <property type="entry name" value="PROKAR_NTER_METHYL"/>
    <property type="match status" value="1"/>
</dbReference>
<dbReference type="EMBL" id="CP043424">
    <property type="protein sequence ID" value="QIW12358.1"/>
    <property type="molecule type" value="Genomic_DNA"/>
</dbReference>
<dbReference type="Pfam" id="PF22436">
    <property type="entry name" value="PilE_C"/>
    <property type="match status" value="1"/>
</dbReference>
<dbReference type="Pfam" id="PF07963">
    <property type="entry name" value="N_methyl"/>
    <property type="match status" value="1"/>
</dbReference>
<dbReference type="Proteomes" id="UP000251120">
    <property type="component" value="Chromosome"/>
</dbReference>
<organism evidence="3 5">
    <name type="scientific">Francisella adeliensis</name>
    <dbReference type="NCBI Taxonomy" id="2007306"/>
    <lineage>
        <taxon>Bacteria</taxon>
        <taxon>Pseudomonadati</taxon>
        <taxon>Pseudomonadota</taxon>
        <taxon>Gammaproteobacteria</taxon>
        <taxon>Thiotrichales</taxon>
        <taxon>Francisellaceae</taxon>
        <taxon>Francisella</taxon>
    </lineage>
</organism>
<evidence type="ECO:0000313" key="3">
    <source>
        <dbReference type="EMBL" id="AXA34116.1"/>
    </source>
</evidence>
<feature type="domain" description="PilE-like C-terminal" evidence="2">
    <location>
        <begin position="37"/>
        <end position="147"/>
    </location>
</feature>
<evidence type="ECO:0000259" key="2">
    <source>
        <dbReference type="Pfam" id="PF22436"/>
    </source>
</evidence>
<evidence type="ECO:0000313" key="6">
    <source>
        <dbReference type="Proteomes" id="UP000681131"/>
    </source>
</evidence>
<dbReference type="RefSeq" id="WP_112870293.1">
    <property type="nucleotide sequence ID" value="NZ_CP021781.1"/>
</dbReference>
<keyword evidence="1" id="KW-0812">Transmembrane</keyword>
<gene>
    <name evidence="3" type="ORF">CDH04_06705</name>
    <name evidence="4" type="ORF">FZC43_06705</name>
</gene>
<keyword evidence="1" id="KW-0472">Membrane</keyword>
<dbReference type="EMBL" id="CP021781">
    <property type="protein sequence ID" value="AXA34116.1"/>
    <property type="molecule type" value="Genomic_DNA"/>
</dbReference>
<name>A0A2Z4XZM0_9GAMM</name>